<evidence type="ECO:0000256" key="6">
    <source>
        <dbReference type="SAM" id="MobiDB-lite"/>
    </source>
</evidence>
<dbReference type="SUPFAM" id="SSF103473">
    <property type="entry name" value="MFS general substrate transporter"/>
    <property type="match status" value="1"/>
</dbReference>
<dbReference type="PANTHER" id="PTHR43124">
    <property type="entry name" value="PURINE EFFLUX PUMP PBUE"/>
    <property type="match status" value="1"/>
</dbReference>
<feature type="transmembrane region" description="Helical" evidence="7">
    <location>
        <begin position="301"/>
        <end position="321"/>
    </location>
</feature>
<feature type="transmembrane region" description="Helical" evidence="7">
    <location>
        <begin position="396"/>
        <end position="415"/>
    </location>
</feature>
<accession>M0QN59</accession>
<dbReference type="InterPro" id="IPR036259">
    <property type="entry name" value="MFS_trans_sf"/>
</dbReference>
<feature type="domain" description="Major facilitator superfamily (MFS) profile" evidence="8">
    <location>
        <begin position="42"/>
        <end position="421"/>
    </location>
</feature>
<name>M0QN59_9ACTN</name>
<dbReference type="GO" id="GO:0022857">
    <property type="term" value="F:transmembrane transporter activity"/>
    <property type="evidence" value="ECO:0007669"/>
    <property type="project" value="InterPro"/>
</dbReference>
<keyword evidence="4 7" id="KW-1133">Transmembrane helix</keyword>
<keyword evidence="3 7" id="KW-0812">Transmembrane</keyword>
<evidence type="ECO:0000313" key="10">
    <source>
        <dbReference type="Proteomes" id="UP000011666"/>
    </source>
</evidence>
<feature type="transmembrane region" description="Helical" evidence="7">
    <location>
        <begin position="327"/>
        <end position="347"/>
    </location>
</feature>
<dbReference type="GO" id="GO:0005886">
    <property type="term" value="C:plasma membrane"/>
    <property type="evidence" value="ECO:0007669"/>
    <property type="project" value="UniProtKB-SubCell"/>
</dbReference>
<feature type="region of interest" description="Disordered" evidence="6">
    <location>
        <begin position="1"/>
        <end position="34"/>
    </location>
</feature>
<evidence type="ECO:0000256" key="1">
    <source>
        <dbReference type="ARBA" id="ARBA00004651"/>
    </source>
</evidence>
<evidence type="ECO:0000256" key="3">
    <source>
        <dbReference type="ARBA" id="ARBA00022692"/>
    </source>
</evidence>
<dbReference type="InterPro" id="IPR050189">
    <property type="entry name" value="MFS_Efflux_Transporters"/>
</dbReference>
<evidence type="ECO:0000256" key="7">
    <source>
        <dbReference type="SAM" id="Phobius"/>
    </source>
</evidence>
<keyword evidence="2" id="KW-1003">Cell membrane</keyword>
<keyword evidence="5 7" id="KW-0472">Membrane</keyword>
<dbReference type="EMBL" id="BANX01000028">
    <property type="protein sequence ID" value="GAC69839.1"/>
    <property type="molecule type" value="Genomic_DNA"/>
</dbReference>
<feature type="transmembrane region" description="Helical" evidence="7">
    <location>
        <begin position="108"/>
        <end position="131"/>
    </location>
</feature>
<proteinExistence type="predicted"/>
<dbReference type="InterPro" id="IPR011701">
    <property type="entry name" value="MFS"/>
</dbReference>
<protein>
    <submittedName>
        <fullName evidence="9">Putative major facilitator superfamily transporter</fullName>
    </submittedName>
</protein>
<dbReference type="RefSeq" id="WP_007623285.1">
    <property type="nucleotide sequence ID" value="NZ_BANX01000028.1"/>
</dbReference>
<dbReference type="InterPro" id="IPR020846">
    <property type="entry name" value="MFS_dom"/>
</dbReference>
<dbReference type="eggNOG" id="COG2814">
    <property type="taxonomic scope" value="Bacteria"/>
</dbReference>
<feature type="transmembrane region" description="Helical" evidence="7">
    <location>
        <begin position="170"/>
        <end position="188"/>
    </location>
</feature>
<evidence type="ECO:0000313" key="9">
    <source>
        <dbReference type="EMBL" id="GAC69839.1"/>
    </source>
</evidence>
<evidence type="ECO:0000256" key="2">
    <source>
        <dbReference type="ARBA" id="ARBA00022475"/>
    </source>
</evidence>
<feature type="transmembrane region" description="Helical" evidence="7">
    <location>
        <begin position="194"/>
        <end position="213"/>
    </location>
</feature>
<evidence type="ECO:0000256" key="4">
    <source>
        <dbReference type="ARBA" id="ARBA00022989"/>
    </source>
</evidence>
<dbReference type="Gene3D" id="1.20.1250.20">
    <property type="entry name" value="MFS general substrate transporter like domains"/>
    <property type="match status" value="2"/>
</dbReference>
<feature type="transmembrane region" description="Helical" evidence="7">
    <location>
        <begin position="137"/>
        <end position="158"/>
    </location>
</feature>
<organism evidence="9 10">
    <name type="scientific">Gordonia soli NBRC 108243</name>
    <dbReference type="NCBI Taxonomy" id="1223545"/>
    <lineage>
        <taxon>Bacteria</taxon>
        <taxon>Bacillati</taxon>
        <taxon>Actinomycetota</taxon>
        <taxon>Actinomycetes</taxon>
        <taxon>Mycobacteriales</taxon>
        <taxon>Gordoniaceae</taxon>
        <taxon>Gordonia</taxon>
    </lineage>
</organism>
<dbReference type="AlphaFoldDB" id="M0QN59"/>
<dbReference type="CDD" id="cd17324">
    <property type="entry name" value="MFS_NepI_like"/>
    <property type="match status" value="1"/>
</dbReference>
<dbReference type="Proteomes" id="UP000011666">
    <property type="component" value="Unassembled WGS sequence"/>
</dbReference>
<feature type="transmembrane region" description="Helical" evidence="7">
    <location>
        <begin position="239"/>
        <end position="260"/>
    </location>
</feature>
<dbReference type="PANTHER" id="PTHR43124:SF3">
    <property type="entry name" value="CHLORAMPHENICOL EFFLUX PUMP RV0191"/>
    <property type="match status" value="1"/>
</dbReference>
<comment type="subcellular location">
    <subcellularLocation>
        <location evidence="1">Cell membrane</location>
        <topology evidence="1">Multi-pass membrane protein</topology>
    </subcellularLocation>
</comment>
<feature type="transmembrane region" description="Helical" evidence="7">
    <location>
        <begin position="368"/>
        <end position="390"/>
    </location>
</feature>
<evidence type="ECO:0000259" key="8">
    <source>
        <dbReference type="PROSITE" id="PS50850"/>
    </source>
</evidence>
<dbReference type="STRING" id="1223545.GS4_28_00880"/>
<gene>
    <name evidence="9" type="ORF">GS4_28_00880</name>
</gene>
<comment type="caution">
    <text evidence="9">The sequence shown here is derived from an EMBL/GenBank/DDBJ whole genome shotgun (WGS) entry which is preliminary data.</text>
</comment>
<feature type="transmembrane region" description="Helical" evidence="7">
    <location>
        <begin position="84"/>
        <end position="101"/>
    </location>
</feature>
<reference evidence="9 10" key="1">
    <citation type="submission" date="2013-01" db="EMBL/GenBank/DDBJ databases">
        <title>Whole genome shotgun sequence of Gordonia soli NBRC 108243.</title>
        <authorList>
            <person name="Isaki-Nakamura S."/>
            <person name="Hosoyama A."/>
            <person name="Tsuchikane K."/>
            <person name="Ando Y."/>
            <person name="Baba S."/>
            <person name="Ohji S."/>
            <person name="Hamada M."/>
            <person name="Tamura T."/>
            <person name="Yamazoe A."/>
            <person name="Yamazaki S."/>
            <person name="Fujita N."/>
        </authorList>
    </citation>
    <scope>NUCLEOTIDE SEQUENCE [LARGE SCALE GENOMIC DNA]</scope>
    <source>
        <strain evidence="9 10">NBRC 108243</strain>
    </source>
</reference>
<dbReference type="Pfam" id="PF07690">
    <property type="entry name" value="MFS_1"/>
    <property type="match status" value="1"/>
</dbReference>
<dbReference type="PROSITE" id="PS50850">
    <property type="entry name" value="MFS"/>
    <property type="match status" value="1"/>
</dbReference>
<feature type="compositionally biased region" description="Polar residues" evidence="6">
    <location>
        <begin position="1"/>
        <end position="30"/>
    </location>
</feature>
<feature type="transmembrane region" description="Helical" evidence="7">
    <location>
        <begin position="43"/>
        <end position="64"/>
    </location>
</feature>
<sequence>MSSSPAPSDLTATESRIHTSATPDAASTSPGAPVSGRVRRRAIIALGLGGFGIGTTEFVAMGLLPNIADTLRITEPTAGHVISAYALGVVVGAPLIAALTARMSRRTLLIGLMVAFTVGNLATVFAPTYGWLMAARFVAGLPHGAYFGVAALVAAHLAGPRGRAKAVGQVMLGLSVANVAGVPVATMLGETFGWRIAFALVVVIGVLTIGALFRSLPALADMRVTNPVTELGALTRPQVLLTLLIGVVGGGGMFAFYTYLNTALTSLSGASVSVVPIALMLFGIGMVVGALVGGAAADRSVGGAILGALTATAITLAAFSVLVGSLWAALALTFVVGVTGTALVPALQTRLMDVAEDAQTLAAALNHSALNAANATGAWLGGVVIAAGYGYSAPSLLGAGLALGGIVVLGVAVVTRRRRAA</sequence>
<feature type="transmembrane region" description="Helical" evidence="7">
    <location>
        <begin position="272"/>
        <end position="294"/>
    </location>
</feature>
<keyword evidence="10" id="KW-1185">Reference proteome</keyword>
<evidence type="ECO:0000256" key="5">
    <source>
        <dbReference type="ARBA" id="ARBA00023136"/>
    </source>
</evidence>